<proteinExistence type="predicted"/>
<dbReference type="Pfam" id="PF13843">
    <property type="entry name" value="DDE_Tnp_1_7"/>
    <property type="match status" value="1"/>
</dbReference>
<dbReference type="PANTHER" id="PTHR46599">
    <property type="entry name" value="PIGGYBAC TRANSPOSABLE ELEMENT-DERIVED PROTEIN 4"/>
    <property type="match status" value="1"/>
</dbReference>
<accession>A0A482VBF1</accession>
<organism evidence="2 3">
    <name type="scientific">Asbolus verrucosus</name>
    <name type="common">Desert ironclad beetle</name>
    <dbReference type="NCBI Taxonomy" id="1661398"/>
    <lineage>
        <taxon>Eukaryota</taxon>
        <taxon>Metazoa</taxon>
        <taxon>Ecdysozoa</taxon>
        <taxon>Arthropoda</taxon>
        <taxon>Hexapoda</taxon>
        <taxon>Insecta</taxon>
        <taxon>Pterygota</taxon>
        <taxon>Neoptera</taxon>
        <taxon>Endopterygota</taxon>
        <taxon>Coleoptera</taxon>
        <taxon>Polyphaga</taxon>
        <taxon>Cucujiformia</taxon>
        <taxon>Tenebrionidae</taxon>
        <taxon>Pimeliinae</taxon>
        <taxon>Asbolus</taxon>
    </lineage>
</organism>
<dbReference type="OrthoDB" id="10057274at2759"/>
<protein>
    <submittedName>
        <fullName evidence="2">DDE Tnp 1 7 domain containing protein</fullName>
    </submittedName>
</protein>
<feature type="non-terminal residue" evidence="2">
    <location>
        <position position="140"/>
    </location>
</feature>
<dbReference type="PANTHER" id="PTHR46599:SF3">
    <property type="entry name" value="PIGGYBAC TRANSPOSABLE ELEMENT-DERIVED PROTEIN 4"/>
    <property type="match status" value="1"/>
</dbReference>
<evidence type="ECO:0000313" key="2">
    <source>
        <dbReference type="EMBL" id="RZB40587.1"/>
    </source>
</evidence>
<evidence type="ECO:0000259" key="1">
    <source>
        <dbReference type="Pfam" id="PF13843"/>
    </source>
</evidence>
<dbReference type="AlphaFoldDB" id="A0A482VBF1"/>
<gene>
    <name evidence="2" type="ORF">BDFB_014122</name>
</gene>
<name>A0A482VBF1_ASBVE</name>
<dbReference type="InterPro" id="IPR029526">
    <property type="entry name" value="PGBD"/>
</dbReference>
<comment type="caution">
    <text evidence="2">The sequence shown here is derived from an EMBL/GenBank/DDBJ whole genome shotgun (WGS) entry which is preliminary data.</text>
</comment>
<keyword evidence="3" id="KW-1185">Reference proteome</keyword>
<dbReference type="STRING" id="1661398.A0A482VBF1"/>
<sequence>MSLDTINFINKTYTCGTVRKDRKGLPDDFNNDKNMSRGDYDWRSTAKSIIAMKWMAKKGIYFLSNYHDPEALTSVNRRQKDGTLQEISCPKLVEDNNKHMRYVDKADMSKSCYELDRKSRRWWLQIFWHFVDVTVVNSFI</sequence>
<reference evidence="2 3" key="1">
    <citation type="submission" date="2017-03" db="EMBL/GenBank/DDBJ databases">
        <title>Genome of the blue death feigning beetle - Asbolus verrucosus.</title>
        <authorList>
            <person name="Rider S.D."/>
        </authorList>
    </citation>
    <scope>NUCLEOTIDE SEQUENCE [LARGE SCALE GENOMIC DNA]</scope>
    <source>
        <strain evidence="2">Butters</strain>
        <tissue evidence="2">Head and leg muscle</tissue>
    </source>
</reference>
<dbReference type="Proteomes" id="UP000292052">
    <property type="component" value="Unassembled WGS sequence"/>
</dbReference>
<dbReference type="EMBL" id="QDEB01117590">
    <property type="protein sequence ID" value="RZB40587.1"/>
    <property type="molecule type" value="Genomic_DNA"/>
</dbReference>
<feature type="domain" description="PiggyBac transposable element-derived protein" evidence="1">
    <location>
        <begin position="10"/>
        <end position="139"/>
    </location>
</feature>
<evidence type="ECO:0000313" key="3">
    <source>
        <dbReference type="Proteomes" id="UP000292052"/>
    </source>
</evidence>